<keyword evidence="1" id="KW-0472">Membrane</keyword>
<evidence type="ECO:0000313" key="2">
    <source>
        <dbReference type="EMBL" id="HGW29373.1"/>
    </source>
</evidence>
<proteinExistence type="predicted"/>
<organism evidence="2">
    <name type="scientific">candidate division WWE3 bacterium</name>
    <dbReference type="NCBI Taxonomy" id="2053526"/>
    <lineage>
        <taxon>Bacteria</taxon>
        <taxon>Katanobacteria</taxon>
    </lineage>
</organism>
<keyword evidence="1" id="KW-0812">Transmembrane</keyword>
<dbReference type="EMBL" id="DSRT01000019">
    <property type="protein sequence ID" value="HGW29373.1"/>
    <property type="molecule type" value="Genomic_DNA"/>
</dbReference>
<dbReference type="AlphaFoldDB" id="A0A7C4XN43"/>
<feature type="transmembrane region" description="Helical" evidence="1">
    <location>
        <begin position="53"/>
        <end position="73"/>
    </location>
</feature>
<comment type="caution">
    <text evidence="2">The sequence shown here is derived from an EMBL/GenBank/DDBJ whole genome shotgun (WGS) entry which is preliminary data.</text>
</comment>
<protein>
    <submittedName>
        <fullName evidence="2">Uncharacterized protein</fullName>
    </submittedName>
</protein>
<reference evidence="2" key="1">
    <citation type="journal article" date="2020" name="mSystems">
        <title>Genome- and Community-Level Interaction Insights into Carbon Utilization and Element Cycling Functions of Hydrothermarchaeota in Hydrothermal Sediment.</title>
        <authorList>
            <person name="Zhou Z."/>
            <person name="Liu Y."/>
            <person name="Xu W."/>
            <person name="Pan J."/>
            <person name="Luo Z.H."/>
            <person name="Li M."/>
        </authorList>
    </citation>
    <scope>NUCLEOTIDE SEQUENCE [LARGE SCALE GENOMIC DNA]</scope>
    <source>
        <strain evidence="2">SpSt-417</strain>
    </source>
</reference>
<evidence type="ECO:0000256" key="1">
    <source>
        <dbReference type="SAM" id="Phobius"/>
    </source>
</evidence>
<keyword evidence="1" id="KW-1133">Transmembrane helix</keyword>
<accession>A0A7C4XN43</accession>
<sequence length="81" mass="9269">MSKKNKKTNRYNEVLKAQWKIGKEIESKGGVEKKDSFDLPIKQIKKDLIKTSVFALFSFVVIAVLHLADISYADLLNFLPK</sequence>
<gene>
    <name evidence="2" type="ORF">ENR63_00390</name>
</gene>
<name>A0A7C4XN43_UNCKA</name>